<feature type="chain" id="PRO_5039020182" description="Lipocalin-like domain-containing protein" evidence="1">
    <location>
        <begin position="24"/>
        <end position="187"/>
    </location>
</feature>
<evidence type="ECO:0000256" key="1">
    <source>
        <dbReference type="SAM" id="SignalP"/>
    </source>
</evidence>
<organism evidence="2 3">
    <name type="scientific">Candidatus Gallitreponema excrementavium</name>
    <dbReference type="NCBI Taxonomy" id="2840840"/>
    <lineage>
        <taxon>Bacteria</taxon>
        <taxon>Pseudomonadati</taxon>
        <taxon>Spirochaetota</taxon>
        <taxon>Spirochaetia</taxon>
        <taxon>Spirochaetales</taxon>
        <taxon>Candidatus Gallitreponema</taxon>
    </lineage>
</organism>
<evidence type="ECO:0000313" key="3">
    <source>
        <dbReference type="Proteomes" id="UP000823638"/>
    </source>
</evidence>
<feature type="signal peptide" evidence="1">
    <location>
        <begin position="1"/>
        <end position="23"/>
    </location>
</feature>
<protein>
    <recommendedName>
        <fullName evidence="4">Lipocalin-like domain-containing protein</fullName>
    </recommendedName>
</protein>
<evidence type="ECO:0008006" key="4">
    <source>
        <dbReference type="Google" id="ProtNLM"/>
    </source>
</evidence>
<keyword evidence="1" id="KW-0732">Signal</keyword>
<comment type="caution">
    <text evidence="2">The sequence shown here is derived from an EMBL/GenBank/DDBJ whole genome shotgun (WGS) entry which is preliminary data.</text>
</comment>
<reference evidence="2" key="2">
    <citation type="journal article" date="2021" name="PeerJ">
        <title>Extensive microbial diversity within the chicken gut microbiome revealed by metagenomics and culture.</title>
        <authorList>
            <person name="Gilroy R."/>
            <person name="Ravi A."/>
            <person name="Getino M."/>
            <person name="Pursley I."/>
            <person name="Horton D.L."/>
            <person name="Alikhan N.F."/>
            <person name="Baker D."/>
            <person name="Gharbi K."/>
            <person name="Hall N."/>
            <person name="Watson M."/>
            <person name="Adriaenssens E.M."/>
            <person name="Foster-Nyarko E."/>
            <person name="Jarju S."/>
            <person name="Secka A."/>
            <person name="Antonio M."/>
            <person name="Oren A."/>
            <person name="Chaudhuri R.R."/>
            <person name="La Ragione R."/>
            <person name="Hildebrand F."/>
            <person name="Pallen M.J."/>
        </authorList>
    </citation>
    <scope>NUCLEOTIDE SEQUENCE</scope>
    <source>
        <strain evidence="2">10532</strain>
    </source>
</reference>
<dbReference type="PROSITE" id="PS51257">
    <property type="entry name" value="PROKAR_LIPOPROTEIN"/>
    <property type="match status" value="1"/>
</dbReference>
<sequence>MKKFLFLILAGALVFATFGCKQATDSEPDTWTEITSVEGFKGINGTFKGSGKMTGWDFAGTSDNTENKENLEAIEVPFNLTVIYPNSESKMEYTFVHELDKFVAAMVAATPGATEEQVWASIKGGSSNFSDGAPYTRTESMSATEEEFLTEITGEARTMSVRVNQDKNKLEVNMLEPLVVTVILNKQ</sequence>
<reference evidence="2" key="1">
    <citation type="submission" date="2020-10" db="EMBL/GenBank/DDBJ databases">
        <authorList>
            <person name="Gilroy R."/>
        </authorList>
    </citation>
    <scope>NUCLEOTIDE SEQUENCE</scope>
    <source>
        <strain evidence="2">10532</strain>
    </source>
</reference>
<dbReference type="EMBL" id="JADIMM010000111">
    <property type="protein sequence ID" value="MBO8458497.1"/>
    <property type="molecule type" value="Genomic_DNA"/>
</dbReference>
<dbReference type="Proteomes" id="UP000823638">
    <property type="component" value="Unassembled WGS sequence"/>
</dbReference>
<evidence type="ECO:0000313" key="2">
    <source>
        <dbReference type="EMBL" id="MBO8458497.1"/>
    </source>
</evidence>
<gene>
    <name evidence="2" type="ORF">IAA81_09780</name>
</gene>
<accession>A0A9D9HQQ2</accession>
<proteinExistence type="predicted"/>
<dbReference type="AlphaFoldDB" id="A0A9D9HQQ2"/>
<name>A0A9D9HQQ2_9SPIR</name>